<dbReference type="RefSeq" id="WP_092962996.1">
    <property type="nucleotide sequence ID" value="NZ_FOSQ01000017.1"/>
</dbReference>
<dbReference type="Proteomes" id="UP000199473">
    <property type="component" value="Unassembled WGS sequence"/>
</dbReference>
<evidence type="ECO:0000313" key="4">
    <source>
        <dbReference type="Proteomes" id="UP000199473"/>
    </source>
</evidence>
<dbReference type="PANTHER" id="PTHR45947">
    <property type="entry name" value="SULFOQUINOVOSYL TRANSFERASE SQD2"/>
    <property type="match status" value="1"/>
</dbReference>
<dbReference type="STRING" id="1123062.SAMN02745775_11752"/>
<dbReference type="InterPro" id="IPR028098">
    <property type="entry name" value="Glyco_trans_4-like_N"/>
</dbReference>
<evidence type="ECO:0000259" key="2">
    <source>
        <dbReference type="Pfam" id="PF13439"/>
    </source>
</evidence>
<dbReference type="PANTHER" id="PTHR45947:SF3">
    <property type="entry name" value="SULFOQUINOVOSYL TRANSFERASE SQD2"/>
    <property type="match status" value="1"/>
</dbReference>
<keyword evidence="3" id="KW-0328">Glycosyltransferase</keyword>
<dbReference type="CDD" id="cd03801">
    <property type="entry name" value="GT4_PimA-like"/>
    <property type="match status" value="1"/>
</dbReference>
<reference evidence="3 4" key="1">
    <citation type="submission" date="2016-10" db="EMBL/GenBank/DDBJ databases">
        <authorList>
            <person name="de Groot N.N."/>
        </authorList>
    </citation>
    <scope>NUCLEOTIDE SEQUENCE [LARGE SCALE GENOMIC DNA]</scope>
    <source>
        <strain evidence="3 4">DSM 19981</strain>
    </source>
</reference>
<proteinExistence type="predicted"/>
<dbReference type="AlphaFoldDB" id="A0A1I4EML1"/>
<feature type="domain" description="Glycosyltransferase subfamily 4-like N-terminal" evidence="2">
    <location>
        <begin position="17"/>
        <end position="166"/>
    </location>
</feature>
<feature type="domain" description="Glycosyl transferase family 1" evidence="1">
    <location>
        <begin position="188"/>
        <end position="347"/>
    </location>
</feature>
<organism evidence="3 4">
    <name type="scientific">Falsiroseomonas stagni DSM 19981</name>
    <dbReference type="NCBI Taxonomy" id="1123062"/>
    <lineage>
        <taxon>Bacteria</taxon>
        <taxon>Pseudomonadati</taxon>
        <taxon>Pseudomonadota</taxon>
        <taxon>Alphaproteobacteria</taxon>
        <taxon>Acetobacterales</taxon>
        <taxon>Roseomonadaceae</taxon>
        <taxon>Falsiroseomonas</taxon>
    </lineage>
</organism>
<dbReference type="SUPFAM" id="SSF53756">
    <property type="entry name" value="UDP-Glycosyltransferase/glycogen phosphorylase"/>
    <property type="match status" value="1"/>
</dbReference>
<accession>A0A1I4EML1</accession>
<dbReference type="InterPro" id="IPR001296">
    <property type="entry name" value="Glyco_trans_1"/>
</dbReference>
<dbReference type="GO" id="GO:0016758">
    <property type="term" value="F:hexosyltransferase activity"/>
    <property type="evidence" value="ECO:0007669"/>
    <property type="project" value="TreeGrafter"/>
</dbReference>
<dbReference type="Gene3D" id="3.40.50.2000">
    <property type="entry name" value="Glycogen Phosphorylase B"/>
    <property type="match status" value="2"/>
</dbReference>
<dbReference type="Pfam" id="PF00534">
    <property type="entry name" value="Glycos_transf_1"/>
    <property type="match status" value="1"/>
</dbReference>
<dbReference type="OrthoDB" id="186663at2"/>
<dbReference type="Pfam" id="PF13439">
    <property type="entry name" value="Glyco_transf_4"/>
    <property type="match status" value="1"/>
</dbReference>
<evidence type="ECO:0000313" key="3">
    <source>
        <dbReference type="EMBL" id="SFL06972.1"/>
    </source>
</evidence>
<keyword evidence="4" id="KW-1185">Reference proteome</keyword>
<protein>
    <submittedName>
        <fullName evidence="3">Phosphatidylinositol alpha-1,6-mannosyltransferase</fullName>
    </submittedName>
</protein>
<name>A0A1I4EML1_9PROT</name>
<keyword evidence="3" id="KW-0808">Transferase</keyword>
<evidence type="ECO:0000259" key="1">
    <source>
        <dbReference type="Pfam" id="PF00534"/>
    </source>
</evidence>
<sequence>MTPLRVIMVTQNFTPDPGGIETTMGGLAREIAKAGHPITVYAERIRSGRAEDTPPEIPLRRFGGPRPLRRLARRLALWRACRADPPDAIIADSWKSVEAIPATTARLLVLAHGMEFPPDASPAKIARIRAALARADAIAANSGYTAALVRPHLRPGQRLEIVQPVIQPQPDPSAADITAAAALCRAANPVLLSLARLEPRKGFDQVIRALPALAHAFPGIRHIIAGGGPDRDRLAALAAECGVEDRVVFAGRVEEGLKAALYRRATLFAMPVRREGASVEGFGLTYLEAAWHGLAALAGRDGGAVDAVAEGETGLVCDGADPDAVRDALAAMLADEPRRAAMGQAAAARVRRDFVWEAVTPRYVALLRAD</sequence>
<dbReference type="InterPro" id="IPR050194">
    <property type="entry name" value="Glycosyltransferase_grp1"/>
</dbReference>
<dbReference type="EMBL" id="FOSQ01000017">
    <property type="protein sequence ID" value="SFL06972.1"/>
    <property type="molecule type" value="Genomic_DNA"/>
</dbReference>
<gene>
    <name evidence="3" type="ORF">SAMN02745775_11752</name>
</gene>